<evidence type="ECO:0000313" key="5">
    <source>
        <dbReference type="EMBL" id="EEI17309.1"/>
    </source>
</evidence>
<reference evidence="5" key="1">
    <citation type="submission" date="2009-01" db="EMBL/GenBank/DDBJ databases">
        <authorList>
            <person name="Qin X."/>
            <person name="Bachman B."/>
            <person name="Battles P."/>
            <person name="Bell A."/>
            <person name="Bess C."/>
            <person name="Bickham C."/>
            <person name="Chaboub L."/>
            <person name="Chen D."/>
            <person name="Coyle M."/>
            <person name="Deiros D.R."/>
            <person name="Dinh H."/>
            <person name="Forbes L."/>
            <person name="Fowler G."/>
            <person name="Francisco L."/>
            <person name="Fu Q."/>
            <person name="Gubbala S."/>
            <person name="Hale W."/>
            <person name="Han Y."/>
            <person name="Hemphill L."/>
            <person name="Highlander S.K."/>
            <person name="Hirani K."/>
            <person name="Hogues M."/>
            <person name="Jackson L."/>
            <person name="Jakkamsetti A."/>
            <person name="Javaid M."/>
            <person name="Jiang H."/>
            <person name="Korchina V."/>
            <person name="Kovar C."/>
            <person name="Lara F."/>
            <person name="Lee S."/>
            <person name="Mata R."/>
            <person name="Mathew T."/>
            <person name="Moen C."/>
            <person name="Morales K."/>
            <person name="Munidasa M."/>
            <person name="Nazareth L."/>
            <person name="Ngo R."/>
            <person name="Nguyen L."/>
            <person name="Okwuonu G."/>
            <person name="Ongeri F."/>
            <person name="Patil S."/>
            <person name="Petrosino J."/>
            <person name="Pham C."/>
            <person name="Pham P."/>
            <person name="Pu L.-L."/>
            <person name="Puazo M."/>
            <person name="Raj R."/>
            <person name="Reid J."/>
            <person name="Rouhana J."/>
            <person name="Saada N."/>
            <person name="Shang Y."/>
            <person name="Simmons D."/>
            <person name="Thornton R."/>
            <person name="Warren J."/>
            <person name="Weissenberger G."/>
            <person name="Zhang J."/>
            <person name="Zhang L."/>
            <person name="Zhou C."/>
            <person name="Zhu D."/>
            <person name="Muzny D."/>
            <person name="Worley K."/>
            <person name="Gibbs R."/>
        </authorList>
    </citation>
    <scope>NUCLEOTIDE SEQUENCE [LARGE SCALE GENOMIC DNA]</scope>
    <source>
        <strain evidence="5">DSM 44291</strain>
    </source>
</reference>
<keyword evidence="6" id="KW-1185">Reference proteome</keyword>
<keyword evidence="3" id="KW-0804">Transcription</keyword>
<dbReference type="PANTHER" id="PTHR38445:SF10">
    <property type="entry name" value="GNTR-FAMILY TRANSCRIPTIONAL REGULATOR"/>
    <property type="match status" value="1"/>
</dbReference>
<keyword evidence="1" id="KW-0805">Transcription regulation</keyword>
<dbReference type="Gene3D" id="1.10.10.10">
    <property type="entry name" value="Winged helix-like DNA-binding domain superfamily/Winged helix DNA-binding domain"/>
    <property type="match status" value="1"/>
</dbReference>
<dbReference type="CDD" id="cd07377">
    <property type="entry name" value="WHTH_GntR"/>
    <property type="match status" value="1"/>
</dbReference>
<dbReference type="PANTHER" id="PTHR38445">
    <property type="entry name" value="HTH-TYPE TRANSCRIPTIONAL REPRESSOR YTRA"/>
    <property type="match status" value="1"/>
</dbReference>
<evidence type="ECO:0000256" key="3">
    <source>
        <dbReference type="ARBA" id="ARBA00023163"/>
    </source>
</evidence>
<gene>
    <name evidence="5" type="ORF">HMPREF0298_0830</name>
</gene>
<dbReference type="PROSITE" id="PS50949">
    <property type="entry name" value="HTH_GNTR"/>
    <property type="match status" value="1"/>
</dbReference>
<sequence length="126" mass="13873">MLVNLDIEPLYAQVATFIQDLIMEGSVKPGQRAPSINELATFHEINPATARKGLSLLVDDGVLEKRRGVGMFVTPQAREVILAQRREGFAGDFIAPMIDEALRLGYSADDLRDLVGRVAASRGMYR</sequence>
<evidence type="ECO:0000256" key="1">
    <source>
        <dbReference type="ARBA" id="ARBA00023015"/>
    </source>
</evidence>
<dbReference type="Proteomes" id="UP000006196">
    <property type="component" value="Unassembled WGS sequence"/>
</dbReference>
<dbReference type="GO" id="GO:0003677">
    <property type="term" value="F:DNA binding"/>
    <property type="evidence" value="ECO:0007669"/>
    <property type="project" value="UniProtKB-KW"/>
</dbReference>
<evidence type="ECO:0000313" key="6">
    <source>
        <dbReference type="Proteomes" id="UP000006196"/>
    </source>
</evidence>
<dbReference type="InterPro" id="IPR000524">
    <property type="entry name" value="Tscrpt_reg_HTH_GntR"/>
</dbReference>
<dbReference type="Pfam" id="PF00392">
    <property type="entry name" value="GntR"/>
    <property type="match status" value="1"/>
</dbReference>
<proteinExistence type="predicted"/>
<dbReference type="AlphaFoldDB" id="C0XQW0"/>
<dbReference type="InterPro" id="IPR036390">
    <property type="entry name" value="WH_DNA-bd_sf"/>
</dbReference>
<feature type="domain" description="HTH gntR-type" evidence="4">
    <location>
        <begin position="8"/>
        <end position="76"/>
    </location>
</feature>
<dbReference type="EMBL" id="ACHJ01000079">
    <property type="protein sequence ID" value="EEI17309.1"/>
    <property type="molecule type" value="Genomic_DNA"/>
</dbReference>
<dbReference type="HOGENOM" id="CLU_017584_10_0_11"/>
<dbReference type="GO" id="GO:0003700">
    <property type="term" value="F:DNA-binding transcription factor activity"/>
    <property type="evidence" value="ECO:0007669"/>
    <property type="project" value="InterPro"/>
</dbReference>
<evidence type="ECO:0000256" key="2">
    <source>
        <dbReference type="ARBA" id="ARBA00023125"/>
    </source>
</evidence>
<dbReference type="eggNOG" id="COG1725">
    <property type="taxonomic scope" value="Bacteria"/>
</dbReference>
<evidence type="ECO:0000259" key="4">
    <source>
        <dbReference type="PROSITE" id="PS50949"/>
    </source>
</evidence>
<dbReference type="InterPro" id="IPR036388">
    <property type="entry name" value="WH-like_DNA-bd_sf"/>
</dbReference>
<accession>C0XQW0</accession>
<dbReference type="SMART" id="SM00345">
    <property type="entry name" value="HTH_GNTR"/>
    <property type="match status" value="1"/>
</dbReference>
<dbReference type="SUPFAM" id="SSF46785">
    <property type="entry name" value="Winged helix' DNA-binding domain"/>
    <property type="match status" value="1"/>
</dbReference>
<protein>
    <submittedName>
        <fullName evidence="5">Transcriptional regulator, GntR family</fullName>
    </submittedName>
</protein>
<organism evidence="5 6">
    <name type="scientific">Corynebacterium lipophiloflavum (strain ATCC 700352 / DSM 44291 / CCUG 37336 / JCM 10383 / DMMZ 1944)</name>
    <dbReference type="NCBI Taxonomy" id="525263"/>
    <lineage>
        <taxon>Bacteria</taxon>
        <taxon>Bacillati</taxon>
        <taxon>Actinomycetota</taxon>
        <taxon>Actinomycetes</taxon>
        <taxon>Mycobacteriales</taxon>
        <taxon>Corynebacteriaceae</taxon>
        <taxon>Corynebacterium</taxon>
    </lineage>
</organism>
<keyword evidence="2" id="KW-0238">DNA-binding</keyword>
<name>C0XQW0_CORLD</name>
<comment type="caution">
    <text evidence="5">The sequence shown here is derived from an EMBL/GenBank/DDBJ whole genome shotgun (WGS) entry which is preliminary data.</text>
</comment>